<feature type="domain" description="TonB-dependent receptor-like beta-barrel" evidence="4">
    <location>
        <begin position="2"/>
        <end position="70"/>
    </location>
</feature>
<reference evidence="5" key="1">
    <citation type="submission" date="2013-12" db="EMBL/GenBank/DDBJ databases">
        <title>A Varibaculum cambriense genome reconstructed from a premature infant gut community with otherwise low bacterial novelty that shifts toward anaerobic metabolism during the third week of life.</title>
        <authorList>
            <person name="Brown C.T."/>
            <person name="Sharon I."/>
            <person name="Thomas B.C."/>
            <person name="Castelle C.J."/>
            <person name="Morowitz M.J."/>
            <person name="Banfield J.F."/>
        </authorList>
    </citation>
    <scope>NUCLEOTIDE SEQUENCE</scope>
</reference>
<dbReference type="InterPro" id="IPR036942">
    <property type="entry name" value="Beta-barrel_TonB_sf"/>
</dbReference>
<dbReference type="EMBL" id="AZMM01001667">
    <property type="protein sequence ID" value="ETJ44301.1"/>
    <property type="molecule type" value="Genomic_DNA"/>
</dbReference>
<organism evidence="5">
    <name type="scientific">human gut metagenome</name>
    <dbReference type="NCBI Taxonomy" id="408170"/>
    <lineage>
        <taxon>unclassified sequences</taxon>
        <taxon>metagenomes</taxon>
        <taxon>organismal metagenomes</taxon>
    </lineage>
</organism>
<gene>
    <name evidence="5" type="ORF">Q604_UNBC01667G0001</name>
</gene>
<protein>
    <submittedName>
        <fullName evidence="5">TonB-dependent receptor plug protein</fullName>
    </submittedName>
</protein>
<dbReference type="GO" id="GO:0009279">
    <property type="term" value="C:cell outer membrane"/>
    <property type="evidence" value="ECO:0007669"/>
    <property type="project" value="UniProtKB-SubCell"/>
</dbReference>
<dbReference type="SUPFAM" id="SSF56935">
    <property type="entry name" value="Porins"/>
    <property type="match status" value="1"/>
</dbReference>
<keyword evidence="2" id="KW-0472">Membrane</keyword>
<dbReference type="InterPro" id="IPR000531">
    <property type="entry name" value="Beta-barrel_TonB"/>
</dbReference>
<comment type="caution">
    <text evidence="5">The sequence shown here is derived from an EMBL/GenBank/DDBJ whole genome shotgun (WGS) entry which is preliminary data.</text>
</comment>
<evidence type="ECO:0000256" key="3">
    <source>
        <dbReference type="ARBA" id="ARBA00023237"/>
    </source>
</evidence>
<keyword evidence="5" id="KW-0675">Receptor</keyword>
<dbReference type="AlphaFoldDB" id="W1YPT3"/>
<sequence>NLSASLGMTYNVKGNTHRRFKANVGTGYTEPGMGELWYNWEMYASNPVGIGVAKLGWYWAGNPNLKPEKSV</sequence>
<evidence type="ECO:0000313" key="5">
    <source>
        <dbReference type="EMBL" id="ETJ44301.1"/>
    </source>
</evidence>
<comment type="subcellular location">
    <subcellularLocation>
        <location evidence="1">Cell outer membrane</location>
    </subcellularLocation>
</comment>
<dbReference type="Pfam" id="PF00593">
    <property type="entry name" value="TonB_dep_Rec_b-barrel"/>
    <property type="match status" value="1"/>
</dbReference>
<feature type="non-terminal residue" evidence="5">
    <location>
        <position position="1"/>
    </location>
</feature>
<evidence type="ECO:0000256" key="2">
    <source>
        <dbReference type="ARBA" id="ARBA00023136"/>
    </source>
</evidence>
<evidence type="ECO:0000256" key="1">
    <source>
        <dbReference type="ARBA" id="ARBA00004442"/>
    </source>
</evidence>
<feature type="non-terminal residue" evidence="5">
    <location>
        <position position="71"/>
    </location>
</feature>
<proteinExistence type="predicted"/>
<evidence type="ECO:0000259" key="4">
    <source>
        <dbReference type="Pfam" id="PF00593"/>
    </source>
</evidence>
<accession>W1YPT3</accession>
<name>W1YPT3_9ZZZZ</name>
<dbReference type="Gene3D" id="2.40.170.20">
    <property type="entry name" value="TonB-dependent receptor, beta-barrel domain"/>
    <property type="match status" value="1"/>
</dbReference>
<keyword evidence="3" id="KW-0998">Cell outer membrane</keyword>